<proteinExistence type="predicted"/>
<dbReference type="EMBL" id="SRPW01003721">
    <property type="protein sequence ID" value="KAG5986228.1"/>
    <property type="molecule type" value="Genomic_DNA"/>
</dbReference>
<name>A0A9P7ST88_9HYPO</name>
<dbReference type="AlphaFoldDB" id="A0A9P7ST88"/>
<keyword evidence="1" id="KW-0732">Signal</keyword>
<dbReference type="InterPro" id="IPR038843">
    <property type="entry name" value="Sed1/Spi1"/>
</dbReference>
<dbReference type="OrthoDB" id="3836772at2759"/>
<dbReference type="GO" id="GO:0005199">
    <property type="term" value="F:structural constituent of cell wall"/>
    <property type="evidence" value="ECO:0007669"/>
    <property type="project" value="InterPro"/>
</dbReference>
<evidence type="ECO:0000313" key="3">
    <source>
        <dbReference type="Proteomes" id="UP000748025"/>
    </source>
</evidence>
<dbReference type="Proteomes" id="UP000748025">
    <property type="component" value="Unassembled WGS sequence"/>
</dbReference>
<keyword evidence="3" id="KW-1185">Reference proteome</keyword>
<dbReference type="GO" id="GO:0009277">
    <property type="term" value="C:fungal-type cell wall"/>
    <property type="evidence" value="ECO:0007669"/>
    <property type="project" value="TreeGrafter"/>
</dbReference>
<dbReference type="PANTHER" id="PTHR35523:SF1">
    <property type="entry name" value="CELL WALL PROTEIN SED1"/>
    <property type="match status" value="1"/>
</dbReference>
<feature type="chain" id="PRO_5040120947" description="Cell wall glycoprotein" evidence="1">
    <location>
        <begin position="19"/>
        <end position="249"/>
    </location>
</feature>
<evidence type="ECO:0000256" key="1">
    <source>
        <dbReference type="SAM" id="SignalP"/>
    </source>
</evidence>
<comment type="caution">
    <text evidence="2">The sequence shown here is derived from an EMBL/GenBank/DDBJ whole genome shotgun (WGS) entry which is preliminary data.</text>
</comment>
<feature type="signal peptide" evidence="1">
    <location>
        <begin position="1"/>
        <end position="18"/>
    </location>
</feature>
<reference evidence="2" key="1">
    <citation type="journal article" date="2020" name="bioRxiv">
        <title>Whole genome comparisons of ergot fungi reveals the divergence and evolution of species within the genus Claviceps are the result of varying mechanisms driving genome evolution and host range expansion.</title>
        <authorList>
            <person name="Wyka S.A."/>
            <person name="Mondo S.J."/>
            <person name="Liu M."/>
            <person name="Dettman J."/>
            <person name="Nalam V."/>
            <person name="Broders K.D."/>
        </authorList>
    </citation>
    <scope>NUCLEOTIDE SEQUENCE</scope>
    <source>
        <strain evidence="2">CCC 602</strain>
    </source>
</reference>
<protein>
    <recommendedName>
        <fullName evidence="4">Cell wall glycoprotein</fullName>
    </recommendedName>
</protein>
<dbReference type="PANTHER" id="PTHR35523">
    <property type="entry name" value="CELL WALL PROTEIN SED1"/>
    <property type="match status" value="1"/>
</dbReference>
<sequence>MYSMKAAVVLGAAAVASAQLTTSRFSNATATADVVYTTEVVTAFTTYCPAATMIHIGNKTYTVTSATTLTITDCPCTIHKPVPTGPAGGADECAKKCNDQFDACQLAPDANHSFCASQLATCVGYNPFPNSGYKKPTACSAAAATTAAQPTGSPDCAAKCVDAFNKCQVAPDANHSFCASQLASCVGYNPFSDGNYVTPTACSAPGGATPTGTAPTGTAPTGTPPAVTAGAGHMSPALAMLALGAVALL</sequence>
<accession>A0A9P7ST88</accession>
<evidence type="ECO:0008006" key="4">
    <source>
        <dbReference type="Google" id="ProtNLM"/>
    </source>
</evidence>
<dbReference type="GO" id="GO:0031505">
    <property type="term" value="P:fungal-type cell wall organization"/>
    <property type="evidence" value="ECO:0007669"/>
    <property type="project" value="InterPro"/>
</dbReference>
<gene>
    <name evidence="2" type="ORF">E4U43_005612</name>
</gene>
<evidence type="ECO:0000313" key="2">
    <source>
        <dbReference type="EMBL" id="KAG5986228.1"/>
    </source>
</evidence>
<organism evidence="2 3">
    <name type="scientific">Claviceps pusilla</name>
    <dbReference type="NCBI Taxonomy" id="123648"/>
    <lineage>
        <taxon>Eukaryota</taxon>
        <taxon>Fungi</taxon>
        <taxon>Dikarya</taxon>
        <taxon>Ascomycota</taxon>
        <taxon>Pezizomycotina</taxon>
        <taxon>Sordariomycetes</taxon>
        <taxon>Hypocreomycetidae</taxon>
        <taxon>Hypocreales</taxon>
        <taxon>Clavicipitaceae</taxon>
        <taxon>Claviceps</taxon>
    </lineage>
</organism>